<dbReference type="PANTHER" id="PTHR42941:SF1">
    <property type="entry name" value="SLL1037 PROTEIN"/>
    <property type="match status" value="1"/>
</dbReference>
<proteinExistence type="predicted"/>
<feature type="chain" id="PRO_5012749342" description="TRAP transporter solute receptor, TAXI family" evidence="1">
    <location>
        <begin position="24"/>
        <end position="320"/>
    </location>
</feature>
<name>A0A1N7P4G8_9RHOB</name>
<dbReference type="PANTHER" id="PTHR42941">
    <property type="entry name" value="SLL1037 PROTEIN"/>
    <property type="match status" value="1"/>
</dbReference>
<keyword evidence="3" id="KW-1185">Reference proteome</keyword>
<sequence>MKSLKVGAVAACLAMFSGAGALAQSGPVAVGTLPQGSLGYAIAAGVSQVVSENTDVSMRAVGQGGSSVFIPALNRGEIDFSTSNTFEAVFATQGTGNFEGNANPNVRVAALLQPFEVGIMVAADSDITSLEDLRGQPFPVGYTRQRLVGVMQDAVFDAVGMSSDDLDGVPVPNFVEGAKLLAQGSVVGVMLAPGSGVVRQTMAQTPVRFISVIEGEDAAAAVAQSLPGSYVGRVEPVERLPEITEPVDLIGYQYALLTHAEADEEVVYSVVKALYENKESLIESHGSFRRFDPDAMAFQVEGASLHPGAERFYREVGILE</sequence>
<evidence type="ECO:0000256" key="1">
    <source>
        <dbReference type="SAM" id="SignalP"/>
    </source>
</evidence>
<dbReference type="AlphaFoldDB" id="A0A1N7P4G8"/>
<reference evidence="3" key="1">
    <citation type="submission" date="2017-01" db="EMBL/GenBank/DDBJ databases">
        <authorList>
            <person name="Varghese N."/>
            <person name="Submissions S."/>
        </authorList>
    </citation>
    <scope>NUCLEOTIDE SEQUENCE [LARGE SCALE GENOMIC DNA]</scope>
    <source>
        <strain evidence="3">DSM 29430</strain>
    </source>
</reference>
<dbReference type="OrthoDB" id="9776669at2"/>
<dbReference type="STRING" id="633194.SAMN05421759_11291"/>
<organism evidence="2 3">
    <name type="scientific">Roseivivax lentus</name>
    <dbReference type="NCBI Taxonomy" id="633194"/>
    <lineage>
        <taxon>Bacteria</taxon>
        <taxon>Pseudomonadati</taxon>
        <taxon>Pseudomonadota</taxon>
        <taxon>Alphaproteobacteria</taxon>
        <taxon>Rhodobacterales</taxon>
        <taxon>Roseobacteraceae</taxon>
        <taxon>Roseivivax</taxon>
    </lineage>
</organism>
<feature type="signal peptide" evidence="1">
    <location>
        <begin position="1"/>
        <end position="23"/>
    </location>
</feature>
<gene>
    <name evidence="2" type="ORF">SAMN05421759_11291</name>
</gene>
<dbReference type="InterPro" id="IPR011852">
    <property type="entry name" value="TRAP_TAXI"/>
</dbReference>
<dbReference type="Proteomes" id="UP000186684">
    <property type="component" value="Unassembled WGS sequence"/>
</dbReference>
<dbReference type="RefSeq" id="WP_076449633.1">
    <property type="nucleotide sequence ID" value="NZ_FTOQ01000012.1"/>
</dbReference>
<keyword evidence="1" id="KW-0732">Signal</keyword>
<dbReference type="SUPFAM" id="SSF53850">
    <property type="entry name" value="Periplasmic binding protein-like II"/>
    <property type="match status" value="1"/>
</dbReference>
<dbReference type="Pfam" id="PF16868">
    <property type="entry name" value="NMT1_3"/>
    <property type="match status" value="1"/>
</dbReference>
<evidence type="ECO:0008006" key="4">
    <source>
        <dbReference type="Google" id="ProtNLM"/>
    </source>
</evidence>
<protein>
    <recommendedName>
        <fullName evidence="4">TRAP transporter solute receptor, TAXI family</fullName>
    </recommendedName>
</protein>
<evidence type="ECO:0000313" key="3">
    <source>
        <dbReference type="Proteomes" id="UP000186684"/>
    </source>
</evidence>
<dbReference type="EMBL" id="FTOQ01000012">
    <property type="protein sequence ID" value="SIT05481.1"/>
    <property type="molecule type" value="Genomic_DNA"/>
</dbReference>
<dbReference type="NCBIfam" id="TIGR02122">
    <property type="entry name" value="TRAP_TAXI"/>
    <property type="match status" value="1"/>
</dbReference>
<accession>A0A1N7P4G8</accession>
<dbReference type="Gene3D" id="3.40.190.10">
    <property type="entry name" value="Periplasmic binding protein-like II"/>
    <property type="match status" value="2"/>
</dbReference>
<evidence type="ECO:0000313" key="2">
    <source>
        <dbReference type="EMBL" id="SIT05481.1"/>
    </source>
</evidence>